<sequence>MAAGAGKKMGGGVPALGWWLMVVGAVRLAVTWSGFFDAAALGSTTYAHAQGALAHPIRELDLLNFPPRCARPLNNIASDLRPGPDASKLRFTHAVTGVHGRTFGVWTLLSSTLCFLCAFNLDSRPIYAATFMSFVYGYGHFILEYLVYRTFTAANLGTFALVAVTSMVWMLLEWNSHGHGPRVAAKQS</sequence>
<dbReference type="GO" id="GO:0030674">
    <property type="term" value="F:protein-macromolecule adaptor activity"/>
    <property type="evidence" value="ECO:0007669"/>
    <property type="project" value="TreeGrafter"/>
</dbReference>
<name>A0A3L6SA53_PANMI</name>
<feature type="transmembrane region" description="Helical" evidence="1">
    <location>
        <begin position="126"/>
        <end position="147"/>
    </location>
</feature>
<dbReference type="AlphaFoldDB" id="A0A3L6SA53"/>
<dbReference type="STRING" id="4540.A0A3L6SA53"/>
<keyword evidence="1" id="KW-0472">Membrane</keyword>
<comment type="caution">
    <text evidence="2">The sequence shown here is derived from an EMBL/GenBank/DDBJ whole genome shotgun (WGS) entry which is preliminary data.</text>
</comment>
<evidence type="ECO:0000256" key="1">
    <source>
        <dbReference type="SAM" id="Phobius"/>
    </source>
</evidence>
<feature type="transmembrane region" description="Helical" evidence="1">
    <location>
        <begin position="12"/>
        <end position="35"/>
    </location>
</feature>
<keyword evidence="1" id="KW-1133">Transmembrane helix</keyword>
<dbReference type="EMBL" id="PQIB02000005">
    <property type="protein sequence ID" value="RLN17895.1"/>
    <property type="molecule type" value="Genomic_DNA"/>
</dbReference>
<evidence type="ECO:0000313" key="2">
    <source>
        <dbReference type="EMBL" id="RLN17895.1"/>
    </source>
</evidence>
<dbReference type="PANTHER" id="PTHR15451">
    <property type="entry name" value="ERGOSTEROL BIOSYNTHETIC PROTEIN 28-RELATED"/>
    <property type="match status" value="1"/>
</dbReference>
<proteinExistence type="predicted"/>
<evidence type="ECO:0000313" key="3">
    <source>
        <dbReference type="Proteomes" id="UP000275267"/>
    </source>
</evidence>
<gene>
    <name evidence="2" type="ORF">C2845_PM02G02900</name>
</gene>
<dbReference type="Proteomes" id="UP000275267">
    <property type="component" value="Unassembled WGS sequence"/>
</dbReference>
<reference evidence="3" key="1">
    <citation type="journal article" date="2019" name="Nat. Commun.">
        <title>The genome of broomcorn millet.</title>
        <authorList>
            <person name="Zou C."/>
            <person name="Miki D."/>
            <person name="Li D."/>
            <person name="Tang Q."/>
            <person name="Xiao L."/>
            <person name="Rajput S."/>
            <person name="Deng P."/>
            <person name="Jia W."/>
            <person name="Huang R."/>
            <person name="Zhang M."/>
            <person name="Sun Y."/>
            <person name="Hu J."/>
            <person name="Fu X."/>
            <person name="Schnable P.S."/>
            <person name="Li F."/>
            <person name="Zhang H."/>
            <person name="Feng B."/>
            <person name="Zhu X."/>
            <person name="Liu R."/>
            <person name="Schnable J.C."/>
            <person name="Zhu J.-K."/>
            <person name="Zhang H."/>
        </authorList>
    </citation>
    <scope>NUCLEOTIDE SEQUENCE [LARGE SCALE GENOMIC DNA]</scope>
</reference>
<protein>
    <submittedName>
        <fullName evidence="2">Ergosterol biosynthetic protein 28-like</fullName>
    </submittedName>
</protein>
<dbReference type="GO" id="GO:0016020">
    <property type="term" value="C:membrane"/>
    <property type="evidence" value="ECO:0007669"/>
    <property type="project" value="InterPro"/>
</dbReference>
<feature type="transmembrane region" description="Helical" evidence="1">
    <location>
        <begin position="153"/>
        <end position="172"/>
    </location>
</feature>
<keyword evidence="3" id="KW-1185">Reference proteome</keyword>
<keyword evidence="1" id="KW-0812">Transmembrane</keyword>
<dbReference type="OrthoDB" id="6485510at2759"/>
<accession>A0A3L6SA53</accession>
<dbReference type="InterPro" id="IPR005352">
    <property type="entry name" value="Erg28"/>
</dbReference>
<dbReference type="GO" id="GO:0005783">
    <property type="term" value="C:endoplasmic reticulum"/>
    <property type="evidence" value="ECO:0007669"/>
    <property type="project" value="TreeGrafter"/>
</dbReference>
<organism evidence="2 3">
    <name type="scientific">Panicum miliaceum</name>
    <name type="common">Proso millet</name>
    <name type="synonym">Broomcorn millet</name>
    <dbReference type="NCBI Taxonomy" id="4540"/>
    <lineage>
        <taxon>Eukaryota</taxon>
        <taxon>Viridiplantae</taxon>
        <taxon>Streptophyta</taxon>
        <taxon>Embryophyta</taxon>
        <taxon>Tracheophyta</taxon>
        <taxon>Spermatophyta</taxon>
        <taxon>Magnoliopsida</taxon>
        <taxon>Liliopsida</taxon>
        <taxon>Poales</taxon>
        <taxon>Poaceae</taxon>
        <taxon>PACMAD clade</taxon>
        <taxon>Panicoideae</taxon>
        <taxon>Panicodae</taxon>
        <taxon>Paniceae</taxon>
        <taxon>Panicinae</taxon>
        <taxon>Panicum</taxon>
        <taxon>Panicum sect. Panicum</taxon>
    </lineage>
</organism>
<dbReference type="Pfam" id="PF03694">
    <property type="entry name" value="Erg28"/>
    <property type="match status" value="1"/>
</dbReference>
<feature type="transmembrane region" description="Helical" evidence="1">
    <location>
        <begin position="103"/>
        <end position="121"/>
    </location>
</feature>
<dbReference type="PANTHER" id="PTHR15451:SF24">
    <property type="entry name" value="ERGOSTEROL BIOSYNTHETIC PROTEIN 28"/>
    <property type="match status" value="1"/>
</dbReference>